<evidence type="ECO:0000313" key="1">
    <source>
        <dbReference type="EMBL" id="CUN17485.1"/>
    </source>
</evidence>
<name>A0A173UTZ0_ANAHA</name>
<protein>
    <submittedName>
        <fullName evidence="1">Uncharacterized protein</fullName>
    </submittedName>
</protein>
<evidence type="ECO:0000313" key="2">
    <source>
        <dbReference type="Proteomes" id="UP000095553"/>
    </source>
</evidence>
<dbReference type="Proteomes" id="UP000095553">
    <property type="component" value="Unassembled WGS sequence"/>
</dbReference>
<dbReference type="EMBL" id="CYXY01000027">
    <property type="protein sequence ID" value="CUN17485.1"/>
    <property type="molecule type" value="Genomic_DNA"/>
</dbReference>
<proteinExistence type="predicted"/>
<gene>
    <name evidence="1" type="ORF">ERS852571_02986</name>
</gene>
<organism evidence="1 2">
    <name type="scientific">Anaerostipes hadrus</name>
    <dbReference type="NCBI Taxonomy" id="649756"/>
    <lineage>
        <taxon>Bacteria</taxon>
        <taxon>Bacillati</taxon>
        <taxon>Bacillota</taxon>
        <taxon>Clostridia</taxon>
        <taxon>Lachnospirales</taxon>
        <taxon>Lachnospiraceae</taxon>
        <taxon>Anaerostipes</taxon>
    </lineage>
</organism>
<dbReference type="AlphaFoldDB" id="A0A173UTZ0"/>
<dbReference type="RefSeq" id="WP_055073440.1">
    <property type="nucleotide sequence ID" value="NZ_CYXY01000027.1"/>
</dbReference>
<reference evidence="1 2" key="1">
    <citation type="submission" date="2015-09" db="EMBL/GenBank/DDBJ databases">
        <authorList>
            <consortium name="Pathogen Informatics"/>
        </authorList>
    </citation>
    <scope>NUCLEOTIDE SEQUENCE [LARGE SCALE GENOMIC DNA]</scope>
    <source>
        <strain evidence="1 2">2789STDY5834959</strain>
    </source>
</reference>
<sequence length="186" mass="21914">MSKSKYQENLIKTVMDKSWGNTWKEAVQEWDIIDCAEDNSLSRSCICGKEQIKYLYRLHNRKTNQWLFPIGSSCIKKFQRKDLQEKTATTEAMFKLLHAVGNNQYLQLSSDLFSRKFLKELYDQGAFKATSYNHYNPKNDYDFLLKMFNKRAKNSISTLQQKKITAILLNSIKPFLEQKLRSQIMS</sequence>
<accession>A0A173UTZ0</accession>